<evidence type="ECO:0000256" key="2">
    <source>
        <dbReference type="ARBA" id="ARBA00023157"/>
    </source>
</evidence>
<evidence type="ECO:0000313" key="6">
    <source>
        <dbReference type="EMBL" id="MDA0182419.1"/>
    </source>
</evidence>
<dbReference type="RefSeq" id="WP_270026785.1">
    <property type="nucleotide sequence ID" value="NZ_JAPDDP010000035.1"/>
</dbReference>
<dbReference type="InterPro" id="IPR059226">
    <property type="entry name" value="Choice_anch_Q_dom"/>
</dbReference>
<name>A0A9X3S8N6_9ACTN</name>
<evidence type="ECO:0000256" key="3">
    <source>
        <dbReference type="SAM" id="MobiDB-lite"/>
    </source>
</evidence>
<keyword evidence="7" id="KW-1185">Reference proteome</keyword>
<dbReference type="Gene3D" id="2.60.120.200">
    <property type="match status" value="1"/>
</dbReference>
<protein>
    <submittedName>
        <fullName evidence="6">LamG domain-containing protein</fullName>
    </submittedName>
</protein>
<comment type="caution">
    <text evidence="6">The sequence shown here is derived from an EMBL/GenBank/DDBJ whole genome shotgun (WGS) entry which is preliminary data.</text>
</comment>
<organism evidence="6 7">
    <name type="scientific">Solirubrobacter phytolaccae</name>
    <dbReference type="NCBI Taxonomy" id="1404360"/>
    <lineage>
        <taxon>Bacteria</taxon>
        <taxon>Bacillati</taxon>
        <taxon>Actinomycetota</taxon>
        <taxon>Thermoleophilia</taxon>
        <taxon>Solirubrobacterales</taxon>
        <taxon>Solirubrobacteraceae</taxon>
        <taxon>Solirubrobacter</taxon>
    </lineage>
</organism>
<dbReference type="InterPro" id="IPR013320">
    <property type="entry name" value="ConA-like_dom_sf"/>
</dbReference>
<feature type="domain" description="LamG-like jellyroll fold" evidence="5">
    <location>
        <begin position="450"/>
        <end position="588"/>
    </location>
</feature>
<evidence type="ECO:0000256" key="1">
    <source>
        <dbReference type="ARBA" id="ARBA00022729"/>
    </source>
</evidence>
<feature type="compositionally biased region" description="Low complexity" evidence="3">
    <location>
        <begin position="355"/>
        <end position="366"/>
    </location>
</feature>
<dbReference type="InterPro" id="IPR012334">
    <property type="entry name" value="Pectin_lyas_fold"/>
</dbReference>
<accession>A0A9X3S8N6</accession>
<evidence type="ECO:0000259" key="5">
    <source>
        <dbReference type="SMART" id="SM00560"/>
    </source>
</evidence>
<evidence type="ECO:0000256" key="4">
    <source>
        <dbReference type="SAM" id="SignalP"/>
    </source>
</evidence>
<keyword evidence="2" id="KW-1015">Disulfide bond</keyword>
<dbReference type="AlphaFoldDB" id="A0A9X3S8N6"/>
<dbReference type="SUPFAM" id="SSF49899">
    <property type="entry name" value="Concanavalin A-like lectins/glucanases"/>
    <property type="match status" value="1"/>
</dbReference>
<dbReference type="NCBIfam" id="NF041518">
    <property type="entry name" value="choice_anch_Q"/>
    <property type="match status" value="1"/>
</dbReference>
<dbReference type="Proteomes" id="UP001147653">
    <property type="component" value="Unassembled WGS sequence"/>
</dbReference>
<dbReference type="PROSITE" id="PS51257">
    <property type="entry name" value="PROKAR_LIPOPROTEIN"/>
    <property type="match status" value="1"/>
</dbReference>
<evidence type="ECO:0000313" key="7">
    <source>
        <dbReference type="Proteomes" id="UP001147653"/>
    </source>
</evidence>
<reference evidence="6" key="1">
    <citation type="submission" date="2022-10" db="EMBL/GenBank/DDBJ databases">
        <title>The WGS of Solirubrobacter phytolaccae KCTC 29190.</title>
        <authorList>
            <person name="Jiang Z."/>
        </authorList>
    </citation>
    <scope>NUCLEOTIDE SEQUENCE</scope>
    <source>
        <strain evidence="6">KCTC 29190</strain>
    </source>
</reference>
<feature type="chain" id="PRO_5040835770" evidence="4">
    <location>
        <begin position="22"/>
        <end position="594"/>
    </location>
</feature>
<gene>
    <name evidence="6" type="ORF">OJ997_19075</name>
</gene>
<keyword evidence="1 4" id="KW-0732">Signal</keyword>
<dbReference type="SUPFAM" id="SSF51126">
    <property type="entry name" value="Pectin lyase-like"/>
    <property type="match status" value="1"/>
</dbReference>
<dbReference type="EMBL" id="JAPDDP010000035">
    <property type="protein sequence ID" value="MDA0182419.1"/>
    <property type="molecule type" value="Genomic_DNA"/>
</dbReference>
<dbReference type="InterPro" id="IPR006558">
    <property type="entry name" value="LamG-like"/>
</dbReference>
<feature type="region of interest" description="Disordered" evidence="3">
    <location>
        <begin position="352"/>
        <end position="372"/>
    </location>
</feature>
<feature type="signal peptide" evidence="4">
    <location>
        <begin position="1"/>
        <end position="21"/>
    </location>
</feature>
<dbReference type="PANTHER" id="PTHR47635">
    <property type="entry name" value="CUB DOMAIN-CONTAINING PROTEIN"/>
    <property type="match status" value="1"/>
</dbReference>
<dbReference type="Gene3D" id="2.160.20.10">
    <property type="entry name" value="Single-stranded right-handed beta-helix, Pectin lyase-like"/>
    <property type="match status" value="1"/>
</dbReference>
<dbReference type="PANTHER" id="PTHR47635:SF2">
    <property type="entry name" value="LAMG-LIKE JELLYROLL FOLD DOMAIN-CONTAINING PROTEIN"/>
    <property type="match status" value="1"/>
</dbReference>
<dbReference type="SMART" id="SM00560">
    <property type="entry name" value="LamGL"/>
    <property type="match status" value="1"/>
</dbReference>
<proteinExistence type="predicted"/>
<sequence>MFARALLVLLLVIVAPASAHAATWYVSPSGSGTACTSGTPCGSFSAAYAAASPGDVVEVAAGSYGFQSTPEGTRSGPPVVFRESGGDVEVSALDAGGDWTTFQGFEITTGGVGVVSTIANNKAIGNRFEDVRMVGGLYLQNTDQTAIIGGEICCRADTKVINMAGQIGGDPANTANTDVLIDGTDIHTATRTSGSVHTECAFLIAVQGMTIRNTHWWNCAVYNFGIGKIGSDLCPSDILIENSVFEASDDITVGGKQGYYAGYVQSCGVDVQFRNNAFEQGLELDPTASPEPLVTGNLLYQGFNCNDATFVHNTMVRGGGACSGGDDHDNVSIASLADQWIDPANDDYRLKPTSPAIDAADPSDAPALDKDGRVRDALPDAGPYEYEPAVAKWALNETSGTTAADSINGLDGTLTNGAAWTASGKYGGAATFDGTDDYVNVPDDTLLDLDTFTLEAWVYPTSLSGSQYRSVIFKEDGANSRQAYSLYASEGASHPTAEVGDPLSSGVERIIGSQTIAANTWTHIAATYDGTALKVFKNGVEIGAQALTGTLPTSSSPLRIGGNMIYWNEWFEGHIDEVAVYDRALSAAEIAADM</sequence>
<dbReference type="Pfam" id="PF13385">
    <property type="entry name" value="Laminin_G_3"/>
    <property type="match status" value="1"/>
</dbReference>
<dbReference type="InterPro" id="IPR011050">
    <property type="entry name" value="Pectin_lyase_fold/virulence"/>
</dbReference>